<dbReference type="GO" id="GO:0003725">
    <property type="term" value="F:double-stranded RNA binding"/>
    <property type="evidence" value="ECO:0007669"/>
    <property type="project" value="TreeGrafter"/>
</dbReference>
<dbReference type="GO" id="GO:0030983">
    <property type="term" value="F:mismatched DNA binding"/>
    <property type="evidence" value="ECO:0007669"/>
    <property type="project" value="TreeGrafter"/>
</dbReference>
<evidence type="ECO:0000313" key="4">
    <source>
        <dbReference type="Proteomes" id="UP001304895"/>
    </source>
</evidence>
<dbReference type="Pfam" id="PF11969">
    <property type="entry name" value="DcpS_C"/>
    <property type="match status" value="1"/>
</dbReference>
<dbReference type="InterPro" id="IPR036265">
    <property type="entry name" value="HIT-like_sf"/>
</dbReference>
<feature type="region of interest" description="Disordered" evidence="1">
    <location>
        <begin position="1"/>
        <end position="56"/>
    </location>
</feature>
<dbReference type="Proteomes" id="UP001304895">
    <property type="component" value="Unassembled WGS sequence"/>
</dbReference>
<dbReference type="GO" id="GO:0033699">
    <property type="term" value="F:DNA 5'-adenosine monophosphate hydrolase activity"/>
    <property type="evidence" value="ECO:0007669"/>
    <property type="project" value="TreeGrafter"/>
</dbReference>
<dbReference type="PROSITE" id="PS00892">
    <property type="entry name" value="HIT_1"/>
    <property type="match status" value="1"/>
</dbReference>
<gene>
    <name evidence="3" type="ORF">BT67DRAFT_449502</name>
</gene>
<reference evidence="3" key="1">
    <citation type="journal article" date="2023" name="Mol. Phylogenet. Evol.">
        <title>Genome-scale phylogeny and comparative genomics of the fungal order Sordariales.</title>
        <authorList>
            <person name="Hensen N."/>
            <person name="Bonometti L."/>
            <person name="Westerberg I."/>
            <person name="Brannstrom I.O."/>
            <person name="Guillou S."/>
            <person name="Cros-Aarteil S."/>
            <person name="Calhoun S."/>
            <person name="Haridas S."/>
            <person name="Kuo A."/>
            <person name="Mondo S."/>
            <person name="Pangilinan J."/>
            <person name="Riley R."/>
            <person name="LaButti K."/>
            <person name="Andreopoulos B."/>
            <person name="Lipzen A."/>
            <person name="Chen C."/>
            <person name="Yan M."/>
            <person name="Daum C."/>
            <person name="Ng V."/>
            <person name="Clum A."/>
            <person name="Steindorff A."/>
            <person name="Ohm R.A."/>
            <person name="Martin F."/>
            <person name="Silar P."/>
            <person name="Natvig D.O."/>
            <person name="Lalanne C."/>
            <person name="Gautier V."/>
            <person name="Ament-Velasquez S.L."/>
            <person name="Kruys A."/>
            <person name="Hutchinson M.I."/>
            <person name="Powell A.J."/>
            <person name="Barry K."/>
            <person name="Miller A.N."/>
            <person name="Grigoriev I.V."/>
            <person name="Debuchy R."/>
            <person name="Gladieux P."/>
            <person name="Hiltunen Thoren M."/>
            <person name="Johannesson H."/>
        </authorList>
    </citation>
    <scope>NUCLEOTIDE SEQUENCE</scope>
    <source>
        <strain evidence="3">CBS 123565</strain>
    </source>
</reference>
<dbReference type="Pfam" id="PF16278">
    <property type="entry name" value="zf-C2HE"/>
    <property type="match status" value="1"/>
</dbReference>
<dbReference type="GO" id="GO:1990165">
    <property type="term" value="F:single-strand break-containing DNA binding"/>
    <property type="evidence" value="ECO:0007669"/>
    <property type="project" value="TreeGrafter"/>
</dbReference>
<sequence length="269" mass="30352">MAEQAEHMNESEDFIHPPRPTDPDTPKQSDFPDREGPSSSSAQATTSTKTTNPPKNAFTALMSAKSAHDQPPRRSLAAKATQTIRGVWRGALADYTNHPERFPRVVLRVTDHTVLIKDAFPKATVHLLLLPRSPQHHLLHPHAALADEGFLRVVGGEGARGEGRDWRREIRVGVHAHPSMAHLHVHVISRDMCSERVRHRNHYNSFTTGFFVPLEDYPLQPGDARLEAGVQNANLRRELVCWRCGQGFGKKFAELKRHLEGEFDEWKTE</sequence>
<dbReference type="GO" id="GO:0005634">
    <property type="term" value="C:nucleus"/>
    <property type="evidence" value="ECO:0007669"/>
    <property type="project" value="TreeGrafter"/>
</dbReference>
<dbReference type="Gene3D" id="3.30.428.10">
    <property type="entry name" value="HIT-like"/>
    <property type="match status" value="1"/>
</dbReference>
<evidence type="ECO:0000256" key="1">
    <source>
        <dbReference type="SAM" id="MobiDB-lite"/>
    </source>
</evidence>
<comment type="caution">
    <text evidence="3">The sequence shown here is derived from an EMBL/GenBank/DDBJ whole genome shotgun (WGS) entry which is preliminary data.</text>
</comment>
<dbReference type="EMBL" id="MU853408">
    <property type="protein sequence ID" value="KAK4134576.1"/>
    <property type="molecule type" value="Genomic_DNA"/>
</dbReference>
<evidence type="ECO:0000259" key="2">
    <source>
        <dbReference type="Pfam" id="PF16278"/>
    </source>
</evidence>
<feature type="compositionally biased region" description="Basic and acidic residues" evidence="1">
    <location>
        <begin position="1"/>
        <end position="36"/>
    </location>
</feature>
<name>A0AAN6UKW7_9PEZI</name>
<dbReference type="PANTHER" id="PTHR12486:SF4">
    <property type="entry name" value="APRATAXIN"/>
    <property type="match status" value="1"/>
</dbReference>
<reference evidence="3" key="2">
    <citation type="submission" date="2023-05" db="EMBL/GenBank/DDBJ databases">
        <authorList>
            <consortium name="Lawrence Berkeley National Laboratory"/>
            <person name="Steindorff A."/>
            <person name="Hensen N."/>
            <person name="Bonometti L."/>
            <person name="Westerberg I."/>
            <person name="Brannstrom I.O."/>
            <person name="Guillou S."/>
            <person name="Cros-Aarteil S."/>
            <person name="Calhoun S."/>
            <person name="Haridas S."/>
            <person name="Kuo A."/>
            <person name="Mondo S."/>
            <person name="Pangilinan J."/>
            <person name="Riley R."/>
            <person name="Labutti K."/>
            <person name="Andreopoulos B."/>
            <person name="Lipzen A."/>
            <person name="Chen C."/>
            <person name="Yanf M."/>
            <person name="Daum C."/>
            <person name="Ng V."/>
            <person name="Clum A."/>
            <person name="Ohm R."/>
            <person name="Martin F."/>
            <person name="Silar P."/>
            <person name="Natvig D."/>
            <person name="Lalanne C."/>
            <person name="Gautier V."/>
            <person name="Ament-Velasquez S.L."/>
            <person name="Kruys A."/>
            <person name="Hutchinson M.I."/>
            <person name="Powell A.J."/>
            <person name="Barry K."/>
            <person name="Miller A.N."/>
            <person name="Grigoriev I.V."/>
            <person name="Debuchy R."/>
            <person name="Gladieux P."/>
            <person name="Thoren M.H."/>
            <person name="Johannesson H."/>
        </authorList>
    </citation>
    <scope>NUCLEOTIDE SEQUENCE</scope>
    <source>
        <strain evidence="3">CBS 123565</strain>
    </source>
</reference>
<keyword evidence="4" id="KW-1185">Reference proteome</keyword>
<dbReference type="InterPro" id="IPR019808">
    <property type="entry name" value="Histidine_triad_CS"/>
</dbReference>
<dbReference type="GO" id="GO:0003697">
    <property type="term" value="F:single-stranded DNA binding"/>
    <property type="evidence" value="ECO:0007669"/>
    <property type="project" value="TreeGrafter"/>
</dbReference>
<feature type="domain" description="Aprataxin C2HE/C2H2/C2HC zinc finger" evidence="2">
    <location>
        <begin position="207"/>
        <end position="265"/>
    </location>
</feature>
<protein>
    <submittedName>
        <fullName evidence="3">HIT-like protein</fullName>
    </submittedName>
</protein>
<proteinExistence type="predicted"/>
<dbReference type="GO" id="GO:0000012">
    <property type="term" value="P:single strand break repair"/>
    <property type="evidence" value="ECO:0007669"/>
    <property type="project" value="TreeGrafter"/>
</dbReference>
<dbReference type="InterPro" id="IPR032566">
    <property type="entry name" value="Znf-C2HE"/>
</dbReference>
<feature type="compositionally biased region" description="Low complexity" evidence="1">
    <location>
        <begin position="37"/>
        <end position="56"/>
    </location>
</feature>
<organism evidence="3 4">
    <name type="scientific">Trichocladium antarcticum</name>
    <dbReference type="NCBI Taxonomy" id="1450529"/>
    <lineage>
        <taxon>Eukaryota</taxon>
        <taxon>Fungi</taxon>
        <taxon>Dikarya</taxon>
        <taxon>Ascomycota</taxon>
        <taxon>Pezizomycotina</taxon>
        <taxon>Sordariomycetes</taxon>
        <taxon>Sordariomycetidae</taxon>
        <taxon>Sordariales</taxon>
        <taxon>Chaetomiaceae</taxon>
        <taxon>Trichocladium</taxon>
    </lineage>
</organism>
<evidence type="ECO:0000313" key="3">
    <source>
        <dbReference type="EMBL" id="KAK4134576.1"/>
    </source>
</evidence>
<dbReference type="PANTHER" id="PTHR12486">
    <property type="entry name" value="APRATAXIN-RELATED"/>
    <property type="match status" value="1"/>
</dbReference>
<accession>A0AAN6UKW7</accession>
<dbReference type="SUPFAM" id="SSF54197">
    <property type="entry name" value="HIT-like"/>
    <property type="match status" value="1"/>
</dbReference>
<dbReference type="AlphaFoldDB" id="A0AAN6UKW7"/>